<accession>A0ABU0D4H2</accession>
<gene>
    <name evidence="1" type="ORF">J2S14_002125</name>
</gene>
<dbReference type="Proteomes" id="UP001232343">
    <property type="component" value="Unassembled WGS sequence"/>
</dbReference>
<keyword evidence="1" id="KW-0378">Hydrolase</keyword>
<reference evidence="1 2" key="1">
    <citation type="submission" date="2023-07" db="EMBL/GenBank/DDBJ databases">
        <title>Genomic Encyclopedia of Type Strains, Phase IV (KMG-IV): sequencing the most valuable type-strain genomes for metagenomic binning, comparative biology and taxonomic classification.</title>
        <authorList>
            <person name="Goeker M."/>
        </authorList>
    </citation>
    <scope>NUCLEOTIDE SEQUENCE [LARGE SCALE GENOMIC DNA]</scope>
    <source>
        <strain evidence="1 2">DSM 27848</strain>
    </source>
</reference>
<dbReference type="Gene3D" id="1.10.287.1080">
    <property type="entry name" value="MazG-like"/>
    <property type="match status" value="1"/>
</dbReference>
<dbReference type="SUPFAM" id="SSF101386">
    <property type="entry name" value="all-alpha NTP pyrophosphatases"/>
    <property type="match status" value="1"/>
</dbReference>
<protein>
    <submittedName>
        <fullName evidence="1">NTP pyrophosphatase (Non-canonical NTP hydrolase)</fullName>
    </submittedName>
</protein>
<name>A0ABU0D4H2_9BACI</name>
<proteinExistence type="predicted"/>
<dbReference type="GO" id="GO:0016787">
    <property type="term" value="F:hydrolase activity"/>
    <property type="evidence" value="ECO:0007669"/>
    <property type="project" value="UniProtKB-KW"/>
</dbReference>
<organism evidence="1 2">
    <name type="scientific">Lederbergia wuyishanensis</name>
    <dbReference type="NCBI Taxonomy" id="1347903"/>
    <lineage>
        <taxon>Bacteria</taxon>
        <taxon>Bacillati</taxon>
        <taxon>Bacillota</taxon>
        <taxon>Bacilli</taxon>
        <taxon>Bacillales</taxon>
        <taxon>Bacillaceae</taxon>
        <taxon>Lederbergia</taxon>
    </lineage>
</organism>
<sequence>MTMGYENENETPRTKILTDINKECERQNIKHPNELNLQMRFITIMEEAGEVAEALQENDMDSVYRELIETAACCVRMAEQVLLQE</sequence>
<evidence type="ECO:0000313" key="1">
    <source>
        <dbReference type="EMBL" id="MDQ0343311.1"/>
    </source>
</evidence>
<dbReference type="RefSeq" id="WP_244681706.1">
    <property type="nucleotide sequence ID" value="NZ_JALIRM010000008.1"/>
</dbReference>
<comment type="caution">
    <text evidence="1">The sequence shown here is derived from an EMBL/GenBank/DDBJ whole genome shotgun (WGS) entry which is preliminary data.</text>
</comment>
<keyword evidence="2" id="KW-1185">Reference proteome</keyword>
<dbReference type="EMBL" id="JAUSUO010000004">
    <property type="protein sequence ID" value="MDQ0343311.1"/>
    <property type="molecule type" value="Genomic_DNA"/>
</dbReference>
<evidence type="ECO:0000313" key="2">
    <source>
        <dbReference type="Proteomes" id="UP001232343"/>
    </source>
</evidence>